<dbReference type="PANTHER" id="PTHR12639">
    <property type="entry name" value="VITAMIN K-DEPENDENT GAMMA-CARBOXYLASE"/>
    <property type="match status" value="1"/>
</dbReference>
<dbReference type="EMBL" id="CH473957">
    <property type="protein sequence ID" value="EDL91036.1"/>
    <property type="molecule type" value="Genomic_DNA"/>
</dbReference>
<feature type="domain" description="HTTM" evidence="2">
    <location>
        <begin position="56"/>
        <end position="109"/>
    </location>
</feature>
<dbReference type="AlphaFoldDB" id="A6IAB9"/>
<dbReference type="InterPro" id="IPR007782">
    <property type="entry name" value="VKG_COase"/>
</dbReference>
<feature type="region of interest" description="Disordered" evidence="1">
    <location>
        <begin position="1"/>
        <end position="30"/>
    </location>
</feature>
<evidence type="ECO:0000259" key="2">
    <source>
        <dbReference type="Pfam" id="PF05090"/>
    </source>
</evidence>
<sequence length="134" mass="15139">MAVHRGSARAAPASDKVQKNKPAQTSGLKQGSRMAKIFGFEWADLSSWQSVVTLLNRPTDPANLAVFRFLFAFLMLLDIPQERGLSSLDRKYLDGLDVCRFPFYMYVYVNTTEVALEQDLAYLQELKEKVENGS</sequence>
<evidence type="ECO:0000313" key="4">
    <source>
        <dbReference type="Proteomes" id="UP000234681"/>
    </source>
</evidence>
<dbReference type="Pfam" id="PF05090">
    <property type="entry name" value="HTTM"/>
    <property type="match status" value="1"/>
</dbReference>
<evidence type="ECO:0000313" key="3">
    <source>
        <dbReference type="EMBL" id="EDL91036.1"/>
    </source>
</evidence>
<dbReference type="Proteomes" id="UP000234681">
    <property type="component" value="Chromosome 4"/>
</dbReference>
<name>A6IAB9_RAT</name>
<dbReference type="InterPro" id="IPR053934">
    <property type="entry name" value="HTTM_dom"/>
</dbReference>
<organism evidence="3 4">
    <name type="scientific">Rattus norvegicus</name>
    <name type="common">Rat</name>
    <dbReference type="NCBI Taxonomy" id="10116"/>
    <lineage>
        <taxon>Eukaryota</taxon>
        <taxon>Metazoa</taxon>
        <taxon>Chordata</taxon>
        <taxon>Craniata</taxon>
        <taxon>Vertebrata</taxon>
        <taxon>Euteleostomi</taxon>
        <taxon>Mammalia</taxon>
        <taxon>Eutheria</taxon>
        <taxon>Euarchontoglires</taxon>
        <taxon>Glires</taxon>
        <taxon>Rodentia</taxon>
        <taxon>Myomorpha</taxon>
        <taxon>Muroidea</taxon>
        <taxon>Muridae</taxon>
        <taxon>Murinae</taxon>
        <taxon>Rattus</taxon>
    </lineage>
</organism>
<dbReference type="RGD" id="68383">
    <property type="gene designation" value="Ggcx"/>
</dbReference>
<dbReference type="PANTHER" id="PTHR12639:SF6">
    <property type="entry name" value="VITAMIN K-DEPENDENT GAMMA-CARBOXYLASE"/>
    <property type="match status" value="1"/>
</dbReference>
<dbReference type="GO" id="GO:0008488">
    <property type="term" value="F:gamma-glutamyl carboxylase activity"/>
    <property type="evidence" value="ECO:0007669"/>
    <property type="project" value="InterPro"/>
</dbReference>
<proteinExistence type="predicted"/>
<evidence type="ECO:0000313" key="5">
    <source>
        <dbReference type="RGD" id="68383"/>
    </source>
</evidence>
<evidence type="ECO:0000256" key="1">
    <source>
        <dbReference type="SAM" id="MobiDB-lite"/>
    </source>
</evidence>
<gene>
    <name evidence="3 5" type="primary">Ggcx</name>
    <name evidence="3" type="ORF">rCG_56014</name>
</gene>
<protein>
    <submittedName>
        <fullName evidence="3">Gamma-glutamyl carboxylase, isoform CRA_a</fullName>
    </submittedName>
</protein>
<reference evidence="4" key="1">
    <citation type="submission" date="2005-09" db="EMBL/GenBank/DDBJ databases">
        <authorList>
            <person name="Mural R.J."/>
            <person name="Li P.W."/>
            <person name="Adams M.D."/>
            <person name="Amanatides P.G."/>
            <person name="Baden-Tillson H."/>
            <person name="Barnstead M."/>
            <person name="Chin S.H."/>
            <person name="Dew I."/>
            <person name="Evans C.A."/>
            <person name="Ferriera S."/>
            <person name="Flanigan M."/>
            <person name="Fosler C."/>
            <person name="Glodek A."/>
            <person name="Gu Z."/>
            <person name="Holt R.A."/>
            <person name="Jennings D."/>
            <person name="Kraft C.L."/>
            <person name="Lu F."/>
            <person name="Nguyen T."/>
            <person name="Nusskern D.R."/>
            <person name="Pfannkoch C.M."/>
            <person name="Sitter C."/>
            <person name="Sutton G.G."/>
            <person name="Venter J.C."/>
            <person name="Wang Z."/>
            <person name="Woodage T."/>
            <person name="Zheng X.H."/>
            <person name="Zhong F."/>
        </authorList>
    </citation>
    <scope>NUCLEOTIDE SEQUENCE [LARGE SCALE GENOMIC DNA]</scope>
    <source>
        <strain>BN</strain>
        <strain evidence="4">Sprague-Dawley</strain>
    </source>
</reference>
<feature type="non-terminal residue" evidence="3">
    <location>
        <position position="134"/>
    </location>
</feature>
<accession>A6IAB9</accession>